<feature type="domain" description="Reverse transcriptase Ty1/copia-type" evidence="1">
    <location>
        <begin position="3"/>
        <end position="182"/>
    </location>
</feature>
<dbReference type="EMBL" id="KZ502311">
    <property type="protein sequence ID" value="PKU80815.1"/>
    <property type="molecule type" value="Genomic_DNA"/>
</dbReference>
<organism evidence="2 3">
    <name type="scientific">Dendrobium catenatum</name>
    <dbReference type="NCBI Taxonomy" id="906689"/>
    <lineage>
        <taxon>Eukaryota</taxon>
        <taxon>Viridiplantae</taxon>
        <taxon>Streptophyta</taxon>
        <taxon>Embryophyta</taxon>
        <taxon>Tracheophyta</taxon>
        <taxon>Spermatophyta</taxon>
        <taxon>Magnoliopsida</taxon>
        <taxon>Liliopsida</taxon>
        <taxon>Asparagales</taxon>
        <taxon>Orchidaceae</taxon>
        <taxon>Epidendroideae</taxon>
        <taxon>Malaxideae</taxon>
        <taxon>Dendrobiinae</taxon>
        <taxon>Dendrobium</taxon>
    </lineage>
</organism>
<dbReference type="Pfam" id="PF07727">
    <property type="entry name" value="RVT_2"/>
    <property type="match status" value="1"/>
</dbReference>
<dbReference type="InterPro" id="IPR043502">
    <property type="entry name" value="DNA/RNA_pol_sf"/>
</dbReference>
<dbReference type="SUPFAM" id="SSF56672">
    <property type="entry name" value="DNA/RNA polymerases"/>
    <property type="match status" value="1"/>
</dbReference>
<gene>
    <name evidence="2" type="ORF">MA16_Dca014653</name>
</gene>
<evidence type="ECO:0000313" key="3">
    <source>
        <dbReference type="Proteomes" id="UP000233837"/>
    </source>
</evidence>
<dbReference type="AlphaFoldDB" id="A0A2I0WYT4"/>
<dbReference type="Proteomes" id="UP000233837">
    <property type="component" value="Unassembled WGS sequence"/>
</dbReference>
<proteinExistence type="predicted"/>
<dbReference type="PANTHER" id="PTHR11439:SF461">
    <property type="entry name" value="OS10G0432200 PROTEIN"/>
    <property type="match status" value="1"/>
</dbReference>
<evidence type="ECO:0000259" key="1">
    <source>
        <dbReference type="Pfam" id="PF07727"/>
    </source>
</evidence>
<reference evidence="2 3" key="1">
    <citation type="journal article" date="2016" name="Sci. Rep.">
        <title>The Dendrobium catenatum Lindl. genome sequence provides insights into polysaccharide synthase, floral development and adaptive evolution.</title>
        <authorList>
            <person name="Zhang G.Q."/>
            <person name="Xu Q."/>
            <person name="Bian C."/>
            <person name="Tsai W.C."/>
            <person name="Yeh C.M."/>
            <person name="Liu K.W."/>
            <person name="Yoshida K."/>
            <person name="Zhang L.S."/>
            <person name="Chang S.B."/>
            <person name="Chen F."/>
            <person name="Shi Y."/>
            <person name="Su Y.Y."/>
            <person name="Zhang Y.Q."/>
            <person name="Chen L.J."/>
            <person name="Yin Y."/>
            <person name="Lin M."/>
            <person name="Huang H."/>
            <person name="Deng H."/>
            <person name="Wang Z.W."/>
            <person name="Zhu S.L."/>
            <person name="Zhao X."/>
            <person name="Deng C."/>
            <person name="Niu S.C."/>
            <person name="Huang J."/>
            <person name="Wang M."/>
            <person name="Liu G.H."/>
            <person name="Yang H.J."/>
            <person name="Xiao X.J."/>
            <person name="Hsiao Y.Y."/>
            <person name="Wu W.L."/>
            <person name="Chen Y.Y."/>
            <person name="Mitsuda N."/>
            <person name="Ohme-Takagi M."/>
            <person name="Luo Y.B."/>
            <person name="Van de Peer Y."/>
            <person name="Liu Z.J."/>
        </authorList>
    </citation>
    <scope>NUCLEOTIDE SEQUENCE [LARGE SCALE GENOMIC DNA]</scope>
    <source>
        <tissue evidence="2">The whole plant</tissue>
    </source>
</reference>
<evidence type="ECO:0000313" key="2">
    <source>
        <dbReference type="EMBL" id="PKU80815.1"/>
    </source>
</evidence>
<keyword evidence="3" id="KW-1185">Reference proteome</keyword>
<protein>
    <submittedName>
        <fullName evidence="2">Retrovirus-related Pol polyprotein from transposon TNT 1-94</fullName>
    </submittedName>
</protein>
<accession>A0A2I0WYT4</accession>
<reference evidence="2 3" key="2">
    <citation type="journal article" date="2017" name="Nature">
        <title>The Apostasia genome and the evolution of orchids.</title>
        <authorList>
            <person name="Zhang G.Q."/>
            <person name="Liu K.W."/>
            <person name="Li Z."/>
            <person name="Lohaus R."/>
            <person name="Hsiao Y.Y."/>
            <person name="Niu S.C."/>
            <person name="Wang J.Y."/>
            <person name="Lin Y.C."/>
            <person name="Xu Q."/>
            <person name="Chen L.J."/>
            <person name="Yoshida K."/>
            <person name="Fujiwara S."/>
            <person name="Wang Z.W."/>
            <person name="Zhang Y.Q."/>
            <person name="Mitsuda N."/>
            <person name="Wang M."/>
            <person name="Liu G.H."/>
            <person name="Pecoraro L."/>
            <person name="Huang H.X."/>
            <person name="Xiao X.J."/>
            <person name="Lin M."/>
            <person name="Wu X.Y."/>
            <person name="Wu W.L."/>
            <person name="Chen Y.Y."/>
            <person name="Chang S.B."/>
            <person name="Sakamoto S."/>
            <person name="Ohme-Takagi M."/>
            <person name="Yagi M."/>
            <person name="Zeng S.J."/>
            <person name="Shen C.Y."/>
            <person name="Yeh C.M."/>
            <person name="Luo Y.B."/>
            <person name="Tsai W.C."/>
            <person name="Van de Peer Y."/>
            <person name="Liu Z.J."/>
        </authorList>
    </citation>
    <scope>NUCLEOTIDE SEQUENCE [LARGE SCALE GENOMIC DNA]</scope>
    <source>
        <tissue evidence="2">The whole plant</tissue>
    </source>
</reference>
<name>A0A2I0WYT4_9ASPA</name>
<sequence length="411" mass="46393">MPTVRVLILVALHYNWKIVQLDISNAFLHGPLSETVFMRQPSGFADQNHPHYVCRLKKAIYGLKQSPRQWYATLSQHLLKFGFKISAADPSLMVYHSGSVSLYILIYVDDILLTGNNQTTINELLLSLQKQFSMKNLGQLSQFLGIQVSTTQYGMHLSQTLYAKQILEKAGMTGSKPVATPSVYKPSAVTATEAEFENPQLYRQLAGSLQYLTLTRPDITFAVQQVCQYMHKPLISHFHNLKRLLRYIQGTLDQGLPLYKDELKLHSYTDSDWAGDSTDRKSVTGYCNFLGNSLISWQAKKQSTVARSSTEAEYRALATAASEIIWLRRLLADFRISSLEPTPVFCDNTSAIALANNPVFHARTKHIEVDCHFIRECIQSQQIIVHHISTKDQIAEIVIFTGFVFSVTATI</sequence>
<dbReference type="CDD" id="cd09272">
    <property type="entry name" value="RNase_HI_RT_Ty1"/>
    <property type="match status" value="1"/>
</dbReference>
<dbReference type="InterPro" id="IPR013103">
    <property type="entry name" value="RVT_2"/>
</dbReference>
<dbReference type="PANTHER" id="PTHR11439">
    <property type="entry name" value="GAG-POL-RELATED RETROTRANSPOSON"/>
    <property type="match status" value="1"/>
</dbReference>